<evidence type="ECO:0000313" key="10">
    <source>
        <dbReference type="EMBL" id="HFK23034.1"/>
    </source>
</evidence>
<keyword evidence="7" id="KW-0460">Magnesium</keyword>
<protein>
    <recommendedName>
        <fullName evidence="7">DNA-directed RNA polymerase subunit beta'</fullName>
        <shortName evidence="7">RNAP subunit beta'</shortName>
        <ecNumber evidence="7">2.7.7.6</ecNumber>
    </recommendedName>
    <alternativeName>
        <fullName evidence="7">RNA polymerase subunit beta'</fullName>
    </alternativeName>
    <alternativeName>
        <fullName evidence="7">Transcriptase subunit beta'</fullName>
    </alternativeName>
</protein>
<comment type="subunit">
    <text evidence="7">The RNAP catalytic core consists of 2 alpha, 1 beta, 1 beta' and 1 omega subunit. When a sigma factor is associated with the core the holoenzyme is formed, which can initiate transcription.</text>
</comment>
<dbReference type="SMART" id="SM00663">
    <property type="entry name" value="RPOLA_N"/>
    <property type="match status" value="1"/>
</dbReference>
<keyword evidence="5 7" id="KW-0804">Transcription</keyword>
<feature type="domain" description="RNA polymerase N-terminal" evidence="9">
    <location>
        <begin position="238"/>
        <end position="517"/>
    </location>
</feature>
<dbReference type="InterPro" id="IPR006592">
    <property type="entry name" value="RNA_pol_N"/>
</dbReference>
<feature type="binding site" evidence="7">
    <location>
        <position position="880"/>
    </location>
    <ligand>
        <name>Zn(2+)</name>
        <dbReference type="ChEBI" id="CHEBI:29105"/>
        <label>2</label>
    </ligand>
</feature>
<comment type="function">
    <text evidence="7 8">DNA-dependent RNA polymerase catalyzes the transcription of DNA into RNA using the four ribonucleoside triphosphates as substrates.</text>
</comment>
<dbReference type="PANTHER" id="PTHR19376:SF54">
    <property type="entry name" value="DNA-DIRECTED RNA POLYMERASE SUBUNIT BETA"/>
    <property type="match status" value="1"/>
</dbReference>
<feature type="binding site" evidence="7">
    <location>
        <position position="88"/>
    </location>
    <ligand>
        <name>Zn(2+)</name>
        <dbReference type="ChEBI" id="CHEBI:29105"/>
        <label>1</label>
    </ligand>
</feature>
<dbReference type="InterPro" id="IPR007066">
    <property type="entry name" value="RNA_pol_Rpb1_3"/>
</dbReference>
<dbReference type="HAMAP" id="MF_01322">
    <property type="entry name" value="RNApol_bact_RpoC"/>
    <property type="match status" value="1"/>
</dbReference>
<dbReference type="Pfam" id="PF04983">
    <property type="entry name" value="RNA_pol_Rpb1_3"/>
    <property type="match status" value="1"/>
</dbReference>
<dbReference type="GO" id="GO:0006351">
    <property type="term" value="P:DNA-templated transcription"/>
    <property type="evidence" value="ECO:0007669"/>
    <property type="project" value="UniProtKB-UniRule"/>
</dbReference>
<dbReference type="InterPro" id="IPR012754">
    <property type="entry name" value="DNA-dir_RpoC_beta_prime_bact"/>
</dbReference>
<dbReference type="GO" id="GO:0003677">
    <property type="term" value="F:DNA binding"/>
    <property type="evidence" value="ECO:0007669"/>
    <property type="project" value="UniProtKB-UniRule"/>
</dbReference>
<dbReference type="Gene3D" id="1.10.1790.20">
    <property type="match status" value="1"/>
</dbReference>
<evidence type="ECO:0000256" key="6">
    <source>
        <dbReference type="ARBA" id="ARBA00048552"/>
    </source>
</evidence>
<dbReference type="SUPFAM" id="SSF64484">
    <property type="entry name" value="beta and beta-prime subunits of DNA dependent RNA-polymerase"/>
    <property type="match status" value="1"/>
</dbReference>
<dbReference type="InterPro" id="IPR007081">
    <property type="entry name" value="RNA_pol_Rpb1_5"/>
</dbReference>
<evidence type="ECO:0000256" key="4">
    <source>
        <dbReference type="ARBA" id="ARBA00022723"/>
    </source>
</evidence>
<dbReference type="CDD" id="cd01609">
    <property type="entry name" value="RNAP_beta'_N"/>
    <property type="match status" value="1"/>
</dbReference>
<dbReference type="InterPro" id="IPR000722">
    <property type="entry name" value="RNA_pol_asu"/>
</dbReference>
<organism evidence="10">
    <name type="scientific">candidate division WOR-3 bacterium</name>
    <dbReference type="NCBI Taxonomy" id="2052148"/>
    <lineage>
        <taxon>Bacteria</taxon>
        <taxon>Bacteria division WOR-3</taxon>
    </lineage>
</organism>
<dbReference type="InterPro" id="IPR007080">
    <property type="entry name" value="RNA_pol_Rpb1_1"/>
</dbReference>
<dbReference type="Gene3D" id="1.10.132.30">
    <property type="match status" value="1"/>
</dbReference>
<feature type="binding site" evidence="7">
    <location>
        <position position="465"/>
    </location>
    <ligand>
        <name>Mg(2+)</name>
        <dbReference type="ChEBI" id="CHEBI:18420"/>
    </ligand>
</feature>
<dbReference type="PANTHER" id="PTHR19376">
    <property type="entry name" value="DNA-DIRECTED RNA POLYMERASE"/>
    <property type="match status" value="1"/>
</dbReference>
<dbReference type="Gene3D" id="1.10.150.390">
    <property type="match status" value="1"/>
</dbReference>
<dbReference type="GO" id="GO:0008270">
    <property type="term" value="F:zinc ion binding"/>
    <property type="evidence" value="ECO:0007669"/>
    <property type="project" value="UniProtKB-UniRule"/>
</dbReference>
<dbReference type="Pfam" id="PF04997">
    <property type="entry name" value="RNA_pol_Rpb1_1"/>
    <property type="match status" value="1"/>
</dbReference>
<dbReference type="GO" id="GO:0003899">
    <property type="term" value="F:DNA-directed RNA polymerase activity"/>
    <property type="evidence" value="ECO:0007669"/>
    <property type="project" value="UniProtKB-UniRule"/>
</dbReference>
<gene>
    <name evidence="7 10" type="primary">rpoC</name>
    <name evidence="10" type="ORF">ENS15_00055</name>
</gene>
<reference evidence="10" key="1">
    <citation type="journal article" date="2020" name="mSystems">
        <title>Genome- and Community-Level Interaction Insights into Carbon Utilization and Element Cycling Functions of Hydrothermarchaeota in Hydrothermal Sediment.</title>
        <authorList>
            <person name="Zhou Z."/>
            <person name="Liu Y."/>
            <person name="Xu W."/>
            <person name="Pan J."/>
            <person name="Luo Z.H."/>
            <person name="Li M."/>
        </authorList>
    </citation>
    <scope>NUCLEOTIDE SEQUENCE [LARGE SCALE GENOMIC DNA]</scope>
    <source>
        <strain evidence="10">SpSt-464</strain>
    </source>
</reference>
<dbReference type="EMBL" id="DSTT01000001">
    <property type="protein sequence ID" value="HFK23034.1"/>
    <property type="molecule type" value="Genomic_DNA"/>
</dbReference>
<feature type="binding site" evidence="7">
    <location>
        <position position="463"/>
    </location>
    <ligand>
        <name>Mg(2+)</name>
        <dbReference type="ChEBI" id="CHEBI:18420"/>
    </ligand>
</feature>
<dbReference type="Gene3D" id="2.40.50.100">
    <property type="match status" value="3"/>
</dbReference>
<evidence type="ECO:0000256" key="7">
    <source>
        <dbReference type="HAMAP-Rule" id="MF_01322"/>
    </source>
</evidence>
<name>A0A7C3J556_UNCW3</name>
<dbReference type="Pfam" id="PF04998">
    <property type="entry name" value="RNA_pol_Rpb1_5"/>
    <property type="match status" value="1"/>
</dbReference>
<dbReference type="Gene3D" id="1.10.40.90">
    <property type="match status" value="1"/>
</dbReference>
<evidence type="ECO:0000256" key="2">
    <source>
        <dbReference type="ARBA" id="ARBA00022679"/>
    </source>
</evidence>
<dbReference type="CDD" id="cd02655">
    <property type="entry name" value="RNAP_beta'_C"/>
    <property type="match status" value="1"/>
</dbReference>
<comment type="cofactor">
    <cofactor evidence="7">
        <name>Zn(2+)</name>
        <dbReference type="ChEBI" id="CHEBI:29105"/>
    </cofactor>
    <text evidence="7">Binds 2 Zn(2+) ions per subunit.</text>
</comment>
<feature type="binding site" evidence="7">
    <location>
        <position position="873"/>
    </location>
    <ligand>
        <name>Zn(2+)</name>
        <dbReference type="ChEBI" id="CHEBI:29105"/>
        <label>2</label>
    </ligand>
</feature>
<feature type="binding site" evidence="7">
    <location>
        <position position="85"/>
    </location>
    <ligand>
        <name>Zn(2+)</name>
        <dbReference type="ChEBI" id="CHEBI:29105"/>
        <label>1</label>
    </ligand>
</feature>
<comment type="catalytic activity">
    <reaction evidence="6 7 8">
        <text>RNA(n) + a ribonucleoside 5'-triphosphate = RNA(n+1) + diphosphate</text>
        <dbReference type="Rhea" id="RHEA:21248"/>
        <dbReference type="Rhea" id="RHEA-COMP:14527"/>
        <dbReference type="Rhea" id="RHEA-COMP:17342"/>
        <dbReference type="ChEBI" id="CHEBI:33019"/>
        <dbReference type="ChEBI" id="CHEBI:61557"/>
        <dbReference type="ChEBI" id="CHEBI:140395"/>
        <dbReference type="EC" id="2.7.7.6"/>
    </reaction>
</comment>
<dbReference type="Gene3D" id="4.10.860.120">
    <property type="entry name" value="RNA polymerase II, clamp domain"/>
    <property type="match status" value="1"/>
</dbReference>
<keyword evidence="3 7" id="KW-0548">Nucleotidyltransferase</keyword>
<dbReference type="Pfam" id="PF00623">
    <property type="entry name" value="RNA_pol_Rpb1_2"/>
    <property type="match status" value="1"/>
</dbReference>
<dbReference type="Gene3D" id="1.10.274.100">
    <property type="entry name" value="RNA polymerase Rpb1, domain 3"/>
    <property type="match status" value="2"/>
</dbReference>
<evidence type="ECO:0000256" key="5">
    <source>
        <dbReference type="ARBA" id="ARBA00023163"/>
    </source>
</evidence>
<feature type="binding site" evidence="7">
    <location>
        <position position="883"/>
    </location>
    <ligand>
        <name>Zn(2+)</name>
        <dbReference type="ChEBI" id="CHEBI:29105"/>
        <label>2</label>
    </ligand>
</feature>
<evidence type="ECO:0000256" key="3">
    <source>
        <dbReference type="ARBA" id="ARBA00022695"/>
    </source>
</evidence>
<evidence type="ECO:0000256" key="1">
    <source>
        <dbReference type="ARBA" id="ARBA00022478"/>
    </source>
</evidence>
<dbReference type="NCBIfam" id="TIGR02386">
    <property type="entry name" value="rpoC_TIGR"/>
    <property type="match status" value="1"/>
</dbReference>
<evidence type="ECO:0000259" key="9">
    <source>
        <dbReference type="SMART" id="SM00663"/>
    </source>
</evidence>
<keyword evidence="4 7" id="KW-0479">Metal-binding</keyword>
<evidence type="ECO:0000256" key="8">
    <source>
        <dbReference type="RuleBase" id="RU004279"/>
    </source>
</evidence>
<keyword evidence="7" id="KW-0862">Zinc</keyword>
<feature type="binding site" evidence="7">
    <location>
        <position position="467"/>
    </location>
    <ligand>
        <name>Mg(2+)</name>
        <dbReference type="ChEBI" id="CHEBI:18420"/>
    </ligand>
</feature>
<comment type="caution">
    <text evidence="10">The sequence shown here is derived from an EMBL/GenBank/DDBJ whole genome shotgun (WGS) entry which is preliminary data.</text>
</comment>
<dbReference type="EC" id="2.7.7.6" evidence="7"/>
<comment type="similarity">
    <text evidence="7 8">Belongs to the RNA polymerase beta' chain family.</text>
</comment>
<dbReference type="GO" id="GO:0000428">
    <property type="term" value="C:DNA-directed RNA polymerase complex"/>
    <property type="evidence" value="ECO:0007669"/>
    <property type="project" value="UniProtKB-KW"/>
</dbReference>
<keyword evidence="1 7" id="KW-0240">DNA-directed RNA polymerase</keyword>
<dbReference type="Pfam" id="PF05000">
    <property type="entry name" value="RNA_pol_Rpb1_4"/>
    <property type="match status" value="1"/>
</dbReference>
<sequence>MAEDKIKQKKILRPIDFDYIQLKLLSPEKILQLSSGEVLKAETINYRTQKPERDGLFCERIFGPVKDYECNCGKYKHVRYRGIVCERCGVEVTLSKVRRERMGHIELAVPIAHVWFYKSTPCRIGILLNMKTQDLERVLYYNAYALIDPGKTGLAKGDVISEEKYQQLVDQFGDTFKAMMGAEAIYELLKDINLDELSLELRMQIRNESGSDSSDKKKKILKRLRLVESFRKSGNRPEWMILFRLPVIPPDLRPLVALDGGRFATSDLNDLYRRVISRNNRLKNLIQTNAPEIILKNEKRMLQESVDALLDNTKRGKPIKGRGNRALKSLTDSLKGKNGRFRQNLLGKRVDYSGRSVIVVGPELKIYQCGLPKEMALELFKPFIIQKLEERKIATGIKNAKKIIDAESKEVWKILEEIIEDHPVLLNRAPTLHRLGIQAFQPVLVEGKAIRLHPLVCTAFNADFDGDQMAVHIPLSYEARVEAKLLMLSANNLLSPAHGGPIVTPTHDMVVGMYYLTAKKDELAKDLGEKIIDSFEEAFYIYENKVLKLHTPVKFVYKKQIFDTTIGRIIFNSFIPEKLRFINETFDKKKLQKLLYDAFWNVSNREMIELLDNIKEKGFYFSTISGLTFGIDDMIVPKEKNEIIEKTQKEVDRINRDHSKGGTTTEKERFERVKNAWIEATNDIQKIVEKKLKEDRNGFNPIHMIVGSGARGNLEQVRQLIGIRGLMQRPQKKLTGEEVIETPVKSNFKEGLQVVEYFISTHGSRKGLTDTALKTAEAGYLTRKLVDVAQDVIITEEDCGTILGIEVTPIREKGVVKKLSELVEGRYSLEDVYGKDIEKGIIVHENEEITHEKALRLDEEGIEKIKIRSVLTCEAKHGLCQKCYGRNLATGRLVEIGEAVGVMAAQSIGEPGTQLTLKTFHIGGTAGGFAEETSIKSKEEGKVKFVHLKILKNEKGEDISSGKDARIQILDQENKIKYELNVPPASHLLVKDGQLVTKDTELFSRDPYAYVELSNHSGIVRYKDIKEEYNVKREVIGNDEINVVIGTKDKSLNPRLEIVDKSTGNILRTVGVKVGSYILVQNGQKVEPGTMIVKTPKSKSSTSDITGGLPRVTELFDARVPKDKAIISEVDGTVEIGETKKGTGDQTVYVITPNGSKKEYRIPRGKHILVYEGEEVKAGDKLCEGSVDPHDLMRIKDIGDVANFLMNQIQEVYRAQGVNIDNKHISVIIRQMIKYVKITDPGETDFIQGEIVEKKDVDLENERVRERGERPALYTRLLMGITKASLNSKSFISAASFQETTRVLTDAAINGNIDFLNGLKENVIIGNLLPAGTGFRKFRKIEDEQIDEISTDNEFYQQTSITEE</sequence>
<proteinExistence type="inferred from homology"/>
<feature type="binding site" evidence="7">
    <location>
        <position position="70"/>
    </location>
    <ligand>
        <name>Zn(2+)</name>
        <dbReference type="ChEBI" id="CHEBI:29105"/>
        <label>1</label>
    </ligand>
</feature>
<accession>A0A7C3J556</accession>
<dbReference type="InterPro" id="IPR045867">
    <property type="entry name" value="DNA-dir_RpoC_beta_prime"/>
</dbReference>
<dbReference type="InterPro" id="IPR007083">
    <property type="entry name" value="RNA_pol_Rpb1_4"/>
</dbReference>
<dbReference type="InterPro" id="IPR038120">
    <property type="entry name" value="Rpb1_funnel_sf"/>
</dbReference>
<dbReference type="InterPro" id="IPR044893">
    <property type="entry name" value="RNA_pol_Rpb1_clamp_domain"/>
</dbReference>
<dbReference type="GO" id="GO:0000287">
    <property type="term" value="F:magnesium ion binding"/>
    <property type="evidence" value="ECO:0007669"/>
    <property type="project" value="UniProtKB-UniRule"/>
</dbReference>
<keyword evidence="2 7" id="KW-0808">Transferase</keyword>
<dbReference type="InterPro" id="IPR042102">
    <property type="entry name" value="RNA_pol_Rpb1_3_sf"/>
</dbReference>
<feature type="binding site" evidence="7">
    <location>
        <position position="799"/>
    </location>
    <ligand>
        <name>Zn(2+)</name>
        <dbReference type="ChEBI" id="CHEBI:29105"/>
        <label>2</label>
    </ligand>
</feature>
<comment type="cofactor">
    <cofactor evidence="7">
        <name>Mg(2+)</name>
        <dbReference type="ChEBI" id="CHEBI:18420"/>
    </cofactor>
    <text evidence="7">Binds 1 Mg(2+) ion per subunit.</text>
</comment>
<feature type="binding site" evidence="7">
    <location>
        <position position="72"/>
    </location>
    <ligand>
        <name>Zn(2+)</name>
        <dbReference type="ChEBI" id="CHEBI:29105"/>
        <label>1</label>
    </ligand>
</feature>
<dbReference type="Gene3D" id="2.40.40.20">
    <property type="match status" value="1"/>
</dbReference>